<keyword evidence="1" id="KW-0732">Signal</keyword>
<sequence>MTNEPTPRMSLKYFGAPLLAALAIGLVPAAARAEAPISTAVLNTYFQNDHAEWVPTSEAERKRMSAMVDTFKSMLEKSGKYSFKPVDPAVQERIMQDQKMGECAGCETRYGKELDVDQVAWIEVQKVSELILNVNVYMTDVKTGKQVFVKSVDLRGNNDESWQHSIKFLVKRYMLNPEQYTQTGGKS</sequence>
<dbReference type="AlphaFoldDB" id="A0A9E6RBY6"/>
<reference evidence="2" key="1">
    <citation type="submission" date="2021-08" db="EMBL/GenBank/DDBJ databases">
        <authorList>
            <person name="Zhang H."/>
            <person name="Xu M."/>
            <person name="Yu Z."/>
            <person name="Yang L."/>
            <person name="Cai Y."/>
        </authorList>
    </citation>
    <scope>NUCLEOTIDE SEQUENCE</scope>
    <source>
        <strain evidence="2">CHL1</strain>
    </source>
</reference>
<dbReference type="RefSeq" id="WP_261405347.1">
    <property type="nucleotide sequence ID" value="NZ_CP081869.1"/>
</dbReference>
<proteinExistence type="predicted"/>
<dbReference type="KEGG" id="cmet:K6K41_12125"/>
<protein>
    <submittedName>
        <fullName evidence="2">DUF3280 domain-containing protein</fullName>
    </submittedName>
</protein>
<dbReference type="EMBL" id="CP081869">
    <property type="protein sequence ID" value="QZO01976.1"/>
    <property type="molecule type" value="Genomic_DNA"/>
</dbReference>
<dbReference type="InterPro" id="IPR021698">
    <property type="entry name" value="DUF3280"/>
</dbReference>
<dbReference type="Pfam" id="PF11684">
    <property type="entry name" value="DUF3280"/>
    <property type="match status" value="1"/>
</dbReference>
<name>A0A9E6RBY6_9HYPH</name>
<keyword evidence="3" id="KW-1185">Reference proteome</keyword>
<organism evidence="2 3">
    <name type="scientific">Chenggangzhangella methanolivorans</name>
    <dbReference type="NCBI Taxonomy" id="1437009"/>
    <lineage>
        <taxon>Bacteria</taxon>
        <taxon>Pseudomonadati</taxon>
        <taxon>Pseudomonadota</taxon>
        <taxon>Alphaproteobacteria</taxon>
        <taxon>Hyphomicrobiales</taxon>
        <taxon>Methylopilaceae</taxon>
        <taxon>Chenggangzhangella</taxon>
    </lineage>
</organism>
<feature type="signal peptide" evidence="1">
    <location>
        <begin position="1"/>
        <end position="33"/>
    </location>
</feature>
<feature type="chain" id="PRO_5039595356" evidence="1">
    <location>
        <begin position="34"/>
        <end position="187"/>
    </location>
</feature>
<evidence type="ECO:0000256" key="1">
    <source>
        <dbReference type="SAM" id="SignalP"/>
    </source>
</evidence>
<evidence type="ECO:0000313" key="2">
    <source>
        <dbReference type="EMBL" id="QZO01976.1"/>
    </source>
</evidence>
<evidence type="ECO:0000313" key="3">
    <source>
        <dbReference type="Proteomes" id="UP000825701"/>
    </source>
</evidence>
<accession>A0A9E6RBY6</accession>
<dbReference type="Proteomes" id="UP000825701">
    <property type="component" value="Chromosome"/>
</dbReference>
<gene>
    <name evidence="2" type="ORF">K6K41_12125</name>
</gene>